<keyword evidence="4" id="KW-1133">Transmembrane helix</keyword>
<sequence>MTRPLKQGTGSSNCLSAKEQLNKNKPRKDTVIWVPALEAEREMDSWAFVSTLQFFADELFSPSLSMETQTSSSSWFLILSLLAITSSSEYSNEKTIGRVCPPSSCGSIRNISYPFRLNSDPTNCGVSFYTLSCENNLTVLNLYSGKYTVLSINYDSNTIRAVDPGLRKNDCSSLPRYSLSPYNFSFEDVRLCQRVPANLSLYVDASSCIGSRGYYYVKAGTLTTSDLEDGCRVDRTAITTLNEKDQNGSYQHIHEALVFGFELEWRPDLYMRYSCRGWSFSSTCYPNRFIGFFQSVFEYMDAQRYAVLFILGVFVLARFVFGLPFVIAVLVYKWRRRHLSMYSSIEEFLQNEQNFAPIRYSYSDVKKMTSKFRKSWVKEVTALFSRESYVAADL</sequence>
<feature type="transmembrane region" description="Helical" evidence="4">
    <location>
        <begin position="305"/>
        <end position="332"/>
    </location>
</feature>
<organism evidence="6">
    <name type="scientific">Prunus dulcis</name>
    <name type="common">Almond</name>
    <name type="synonym">Amygdalus dulcis</name>
    <dbReference type="NCBI Taxonomy" id="3755"/>
    <lineage>
        <taxon>Eukaryota</taxon>
        <taxon>Viridiplantae</taxon>
        <taxon>Streptophyta</taxon>
        <taxon>Embryophyta</taxon>
        <taxon>Tracheophyta</taxon>
        <taxon>Spermatophyta</taxon>
        <taxon>Magnoliopsida</taxon>
        <taxon>eudicotyledons</taxon>
        <taxon>Gunneridae</taxon>
        <taxon>Pentapetalae</taxon>
        <taxon>rosids</taxon>
        <taxon>fabids</taxon>
        <taxon>Rosales</taxon>
        <taxon>Rosaceae</taxon>
        <taxon>Amygdaloideae</taxon>
        <taxon>Amygdaleae</taxon>
        <taxon>Prunus</taxon>
    </lineage>
</organism>
<reference evidence="6" key="1">
    <citation type="journal article" date="2019" name="Science">
        <title>Mutation of a bHLH transcription factor allowed almond domestication.</title>
        <authorList>
            <person name="Sanchez-Perez R."/>
            <person name="Pavan S."/>
            <person name="Mazzeo R."/>
            <person name="Moldovan C."/>
            <person name="Aiese Cigliano R."/>
            <person name="Del Cueto J."/>
            <person name="Ricciardi F."/>
            <person name="Lotti C."/>
            <person name="Ricciardi L."/>
            <person name="Dicenta F."/>
            <person name="Lopez-Marques R.L."/>
            <person name="Lindberg Moller B."/>
        </authorList>
    </citation>
    <scope>NUCLEOTIDE SEQUENCE</scope>
</reference>
<evidence type="ECO:0000256" key="3">
    <source>
        <dbReference type="SAM" id="MobiDB-lite"/>
    </source>
</evidence>
<protein>
    <submittedName>
        <fullName evidence="6">Protein kinase superfamily protein</fullName>
    </submittedName>
</protein>
<comment type="subcellular location">
    <subcellularLocation>
        <location evidence="1">Membrane</location>
        <topology evidence="1">Single-pass membrane protein</topology>
    </subcellularLocation>
</comment>
<dbReference type="GO" id="GO:0030247">
    <property type="term" value="F:polysaccharide binding"/>
    <property type="evidence" value="ECO:0007669"/>
    <property type="project" value="InterPro"/>
</dbReference>
<evidence type="ECO:0000256" key="4">
    <source>
        <dbReference type="SAM" id="Phobius"/>
    </source>
</evidence>
<proteinExistence type="predicted"/>
<keyword evidence="6" id="KW-0418">Kinase</keyword>
<dbReference type="AlphaFoldDB" id="A0A5H2XV70"/>
<dbReference type="InterPro" id="IPR025287">
    <property type="entry name" value="WAK_GUB"/>
</dbReference>
<dbReference type="GO" id="GO:0016301">
    <property type="term" value="F:kinase activity"/>
    <property type="evidence" value="ECO:0007669"/>
    <property type="project" value="UniProtKB-KW"/>
</dbReference>
<evidence type="ECO:0000313" key="6">
    <source>
        <dbReference type="EMBL" id="BBN70434.1"/>
    </source>
</evidence>
<name>A0A5H2XV70_PRUDU</name>
<dbReference type="PANTHER" id="PTHR33138:SF30">
    <property type="entry name" value="LEAF RUST 10 DISEASE-RESISTANCE LOCUS RECEPTOR-LIKE PROTEIN KINASE-LIKE 2.7"/>
    <property type="match status" value="1"/>
</dbReference>
<dbReference type="PANTHER" id="PTHR33138">
    <property type="entry name" value="OS01G0690200 PROTEIN"/>
    <property type="match status" value="1"/>
</dbReference>
<evidence type="ECO:0000256" key="2">
    <source>
        <dbReference type="ARBA" id="ARBA00022729"/>
    </source>
</evidence>
<keyword evidence="6" id="KW-0808">Transferase</keyword>
<dbReference type="GO" id="GO:0016020">
    <property type="term" value="C:membrane"/>
    <property type="evidence" value="ECO:0007669"/>
    <property type="project" value="UniProtKB-SubCell"/>
</dbReference>
<accession>A0A5H2XV70</accession>
<dbReference type="EMBL" id="AP021811">
    <property type="protein sequence ID" value="BBN70434.1"/>
    <property type="molecule type" value="Genomic_DNA"/>
</dbReference>
<keyword evidence="4" id="KW-0812">Transmembrane</keyword>
<keyword evidence="2" id="KW-0732">Signal</keyword>
<feature type="domain" description="Wall-associated receptor kinase galacturonan-binding" evidence="5">
    <location>
        <begin position="100"/>
        <end position="163"/>
    </location>
</feature>
<evidence type="ECO:0000259" key="5">
    <source>
        <dbReference type="Pfam" id="PF13947"/>
    </source>
</evidence>
<gene>
    <name evidence="6" type="ORF">Prudu_1474S001500</name>
</gene>
<evidence type="ECO:0000256" key="1">
    <source>
        <dbReference type="ARBA" id="ARBA00004167"/>
    </source>
</evidence>
<dbReference type="Pfam" id="PF13947">
    <property type="entry name" value="GUB_WAK_bind"/>
    <property type="match status" value="1"/>
</dbReference>
<keyword evidence="4" id="KW-0472">Membrane</keyword>
<feature type="region of interest" description="Disordered" evidence="3">
    <location>
        <begin position="1"/>
        <end position="22"/>
    </location>
</feature>